<dbReference type="CDD" id="cd13402">
    <property type="entry name" value="LT_TF-like"/>
    <property type="match status" value="1"/>
</dbReference>
<feature type="compositionally biased region" description="Basic and acidic residues" evidence="1">
    <location>
        <begin position="1249"/>
        <end position="1258"/>
    </location>
</feature>
<dbReference type="SUPFAM" id="SSF53955">
    <property type="entry name" value="Lysozyme-like"/>
    <property type="match status" value="1"/>
</dbReference>
<sequence length="1258" mass="132931">MSQLRKQMSAGKITAKDAENVMNSLGKKYQEASENLMKTLPGMERVIKSRVPALIGAIEKPFVKAQNPILGAVSKWVSDKHTEKEFTKLGQASSAGMNAITKSFAKVYGIKNTTKFLDTMITGLTKDVTKFSNYVVKHTGDIKSFFEIFKSVGSANMKVFAATLKALLPAIKVIGDFAEKHPKLFGDMIAGTIMANMAFKTFNLTLGPTIKMLRGLSKATEWGKNILGLGSDAEKAAGKLSPLKKALSSIGDLFKGSLKGGKGLFGGLMRGKGLTSGIKALSEDGAAKGALKTVGKGALSATPLDAVMSATELIGINKRNKGEKIGRASGSLAGGAAGAAIGTAILPGIGTVLGGIGGTLIGTKLGGAIGKGIQKESKKWGKWLKQAFTGKLNWEQSIGKSLSGISKAVAKTFSGIGKTIGNIFKGIGKFFSPLINGVGKAMKTVANVIRGTAKVITTALKYAIIIPVGLVVGLAVIAFKKIKKPIEAVTKGVANTVGKVWNALSKTTGRVFGAISKTAGSIWRGISKTISSVVHAISKTVGSVWRAIAKTTGSVWKTIKKYVVDPVLSIDRTIIKVIKGTIVKTVRSAWSIIRKATDTTWKLIKKYVVNPVTDIYRTVNRVIRGTVVKVARSAWNVIKSATSEAWKLIKRYVVNPVNDIYKSVRKGLNSISNYWRKIWNSVVKFTENIWTSIKKKVTGGLSAIAKVINTGIKAINWVISKFGGKKTTIGYLPTHYAQGTGNAGRRNPITKPTHVMLNDGHDSPQTGNKEMAILPNGQSFIPQKSNWEGIVPAGTEVLNATETRNVLHSAGVMHYADGTGLLGNIGSWIGGKVSGAVDAVKGAFGTMKDLVSTAGKILSHPIDSLKNFFTDKLNFKSIGGDVQQGLAGMFKNNVVGQATSWWKAVWDLINNAIGAGDDDAAGGPITHSPGAGWVITSGFGNRGAVAGGFSQHDGVDYSGAKTVHSMNTGIVSHAGGAPAGWGGANGIGENLVIGGGGLNYIYQELNGKYNSGAKLLVNKGDHVKAGQAIAVLGPSGTHVHVGATKHPMFSIGGSSTAGWLDPTKIKQSAVKDSDSDKKKDNSPKVSGTLEKFVKNQLGSGMFDWIAKHLAPLTEGLGGLGDVKGNYNPEMIRKAAEAMHVDPSDAYIKLLQAVIQSESGGRNVVQQIHDVNSGGNEARGILQYTPPTFKAYAMKGHTNIMNPYDQLLAFFNNSAWKSAIGMTTIWGHRKADWLHSGPQGHRRYANGGIVDKKPNGGSS</sequence>
<proteinExistence type="predicted"/>
<dbReference type="OrthoDB" id="2137849at2"/>
<dbReference type="Gene3D" id="2.70.70.10">
    <property type="entry name" value="Glucose Permease (Domain IIA)"/>
    <property type="match status" value="1"/>
</dbReference>
<dbReference type="PANTHER" id="PTHR21525:SF9">
    <property type="entry name" value="CHANNEL_COLICIN DOMAIN-CONTAINING PROTEIN"/>
    <property type="match status" value="1"/>
</dbReference>
<dbReference type="InterPro" id="IPR023346">
    <property type="entry name" value="Lysozyme-like_dom_sf"/>
</dbReference>
<organism evidence="3 4">
    <name type="scientific">Lentilactobacillus kosonis</name>
    <dbReference type="NCBI Taxonomy" id="2810561"/>
    <lineage>
        <taxon>Bacteria</taxon>
        <taxon>Bacillati</taxon>
        <taxon>Bacillota</taxon>
        <taxon>Bacilli</taxon>
        <taxon>Lactobacillales</taxon>
        <taxon>Lactobacillaceae</taxon>
        <taxon>Lentilactobacillus</taxon>
    </lineage>
</organism>
<keyword evidence="2" id="KW-1133">Transmembrane helix</keyword>
<evidence type="ECO:0000256" key="2">
    <source>
        <dbReference type="SAM" id="Phobius"/>
    </source>
</evidence>
<gene>
    <name evidence="3" type="ORF">NBRC111893_2501</name>
</gene>
<keyword evidence="2" id="KW-0812">Transmembrane</keyword>
<reference evidence="3 4" key="1">
    <citation type="submission" date="2017-11" db="EMBL/GenBank/DDBJ databases">
        <title>Draft Genome Sequence of Lactobacillus curieae NBRC 111893 isolated from Koso, a Japanese sugar-Vegetable Fermented Beverage.</title>
        <authorList>
            <person name="Chiou T.Y."/>
            <person name="Oshima K."/>
            <person name="Suda W."/>
            <person name="Hattori M."/>
            <person name="Takahashi T."/>
        </authorList>
    </citation>
    <scope>NUCLEOTIDE SEQUENCE [LARGE SCALE GENOMIC DNA]</scope>
    <source>
        <strain evidence="3 4">NBRC111893</strain>
    </source>
</reference>
<feature type="region of interest" description="Disordered" evidence="1">
    <location>
        <begin position="1236"/>
        <end position="1258"/>
    </location>
</feature>
<comment type="caution">
    <text evidence="3">The sequence shown here is derived from an EMBL/GenBank/DDBJ whole genome shotgun (WGS) entry which is preliminary data.</text>
</comment>
<dbReference type="Proteomes" id="UP000286974">
    <property type="component" value="Unassembled WGS sequence"/>
</dbReference>
<dbReference type="EMBL" id="BEXA01000009">
    <property type="protein sequence ID" value="GAY74355.1"/>
    <property type="molecule type" value="Genomic_DNA"/>
</dbReference>
<keyword evidence="4" id="KW-1185">Reference proteome</keyword>
<name>A0A401FPN7_9LACO</name>
<protein>
    <submittedName>
        <fullName evidence="3">Phage tail length tape-measure protein</fullName>
    </submittedName>
</protein>
<dbReference type="AlphaFoldDB" id="A0A401FPN7"/>
<accession>A0A401FPN7</accession>
<evidence type="ECO:0000313" key="4">
    <source>
        <dbReference type="Proteomes" id="UP000286974"/>
    </source>
</evidence>
<dbReference type="SUPFAM" id="SSF51261">
    <property type="entry name" value="Duplicated hybrid motif"/>
    <property type="match status" value="1"/>
</dbReference>
<dbReference type="PANTHER" id="PTHR21525">
    <property type="entry name" value="MOTILE SPERM PROTEIN"/>
    <property type="match status" value="1"/>
</dbReference>
<dbReference type="InterPro" id="IPR011055">
    <property type="entry name" value="Dup_hybrid_motif"/>
</dbReference>
<dbReference type="RefSeq" id="WP_125009002.1">
    <property type="nucleotide sequence ID" value="NZ_BEXA01000009.1"/>
</dbReference>
<evidence type="ECO:0000313" key="3">
    <source>
        <dbReference type="EMBL" id="GAY74355.1"/>
    </source>
</evidence>
<evidence type="ECO:0000256" key="1">
    <source>
        <dbReference type="SAM" id="MobiDB-lite"/>
    </source>
</evidence>
<keyword evidence="2" id="KW-0472">Membrane</keyword>
<dbReference type="Gene3D" id="1.20.120.20">
    <property type="entry name" value="Apolipoprotein"/>
    <property type="match status" value="1"/>
</dbReference>
<feature type="transmembrane region" description="Helical" evidence="2">
    <location>
        <begin position="459"/>
        <end position="479"/>
    </location>
</feature>